<feature type="region of interest" description="Disordered" evidence="1">
    <location>
        <begin position="263"/>
        <end position="299"/>
    </location>
</feature>
<proteinExistence type="predicted"/>
<evidence type="ECO:0000313" key="4">
    <source>
        <dbReference type="Proteomes" id="UP001608902"/>
    </source>
</evidence>
<reference evidence="3 4" key="1">
    <citation type="submission" date="2024-08" db="EMBL/GenBank/DDBJ databases">
        <title>Gnathostoma spinigerum genome.</title>
        <authorList>
            <person name="Gonzalez-Bertolin B."/>
            <person name="Monzon S."/>
            <person name="Zaballos A."/>
            <person name="Jimenez P."/>
            <person name="Dekumyoy P."/>
            <person name="Varona S."/>
            <person name="Cuesta I."/>
            <person name="Sumanam S."/>
            <person name="Adisakwattana P."/>
            <person name="Gasser R.B."/>
            <person name="Hernandez-Gonzalez A."/>
            <person name="Young N.D."/>
            <person name="Perteguer M.J."/>
        </authorList>
    </citation>
    <scope>NUCLEOTIDE SEQUENCE [LARGE SCALE GENOMIC DNA]</scope>
    <source>
        <strain evidence="3">AL3</strain>
        <tissue evidence="3">Liver</tissue>
    </source>
</reference>
<feature type="region of interest" description="Disordered" evidence="1">
    <location>
        <begin position="138"/>
        <end position="164"/>
    </location>
</feature>
<dbReference type="InterPro" id="IPR013087">
    <property type="entry name" value="Znf_C2H2_type"/>
</dbReference>
<dbReference type="EMBL" id="JBGFUD010001921">
    <property type="protein sequence ID" value="MFH4976921.1"/>
    <property type="molecule type" value="Genomic_DNA"/>
</dbReference>
<accession>A0ABD6ECK1</accession>
<feature type="compositionally biased region" description="Basic and acidic residues" evidence="1">
    <location>
        <begin position="281"/>
        <end position="290"/>
    </location>
</feature>
<feature type="compositionally biased region" description="Basic residues" evidence="1">
    <location>
        <begin position="140"/>
        <end position="151"/>
    </location>
</feature>
<evidence type="ECO:0000259" key="2">
    <source>
        <dbReference type="PROSITE" id="PS00028"/>
    </source>
</evidence>
<feature type="domain" description="C2H2-type" evidence="2">
    <location>
        <begin position="374"/>
        <end position="395"/>
    </location>
</feature>
<gene>
    <name evidence="3" type="ORF">AB6A40_003630</name>
</gene>
<sequence length="424" mass="46677">MHAFDTNHAVQRKDDNYCEELAKNIFRDCLESATKDPVVSSSAETETGVTSCLERKNKDFLPSSSGCEKISSEVVNSCDSSVSTCINTATTVKSNEEKLKCPDTSITPIFPSSFHRQLIPHKRTKVKRTVRTAINDTSRPKKVVRHSKSKRSPNDEKCLFPGDADSPSPESSYCSAEPSLLAACQKKDSLESAGSVLKDTKLTNSGPVSYSVSDSCGLQLLMISSICKTPASRILSSPDLIEKRSREEFDLCGGGNKDVCNHSQPTAAVRAPESPTSHPSVDNDDRRRNESNCGQSMPKDLSEVVESLLQNSTRTMTSCHKCGMSVDSSYLVRKFHAMQYHFNAVDSDPEAFLLLPAAVKECFPSFLASSDLECNECGKKYATERGRRAHVLSEHFHEMFVCVAMDCSFIVSTPMQLKKHLKVC</sequence>
<keyword evidence="4" id="KW-1185">Reference proteome</keyword>
<evidence type="ECO:0000256" key="1">
    <source>
        <dbReference type="SAM" id="MobiDB-lite"/>
    </source>
</evidence>
<dbReference type="Proteomes" id="UP001608902">
    <property type="component" value="Unassembled WGS sequence"/>
</dbReference>
<dbReference type="PROSITE" id="PS00028">
    <property type="entry name" value="ZINC_FINGER_C2H2_1"/>
    <property type="match status" value="1"/>
</dbReference>
<protein>
    <recommendedName>
        <fullName evidence="2">C2H2-type domain-containing protein</fullName>
    </recommendedName>
</protein>
<comment type="caution">
    <text evidence="3">The sequence shown here is derived from an EMBL/GenBank/DDBJ whole genome shotgun (WGS) entry which is preliminary data.</text>
</comment>
<name>A0ABD6ECK1_9BILA</name>
<dbReference type="AlphaFoldDB" id="A0ABD6ECK1"/>
<organism evidence="3 4">
    <name type="scientific">Gnathostoma spinigerum</name>
    <dbReference type="NCBI Taxonomy" id="75299"/>
    <lineage>
        <taxon>Eukaryota</taxon>
        <taxon>Metazoa</taxon>
        <taxon>Ecdysozoa</taxon>
        <taxon>Nematoda</taxon>
        <taxon>Chromadorea</taxon>
        <taxon>Rhabditida</taxon>
        <taxon>Spirurina</taxon>
        <taxon>Gnathostomatomorpha</taxon>
        <taxon>Gnathostomatoidea</taxon>
        <taxon>Gnathostomatidae</taxon>
        <taxon>Gnathostoma</taxon>
    </lineage>
</organism>
<evidence type="ECO:0000313" key="3">
    <source>
        <dbReference type="EMBL" id="MFH4976921.1"/>
    </source>
</evidence>